<comment type="caution">
    <text evidence="1">The sequence shown here is derived from an EMBL/GenBank/DDBJ whole genome shotgun (WGS) entry which is preliminary data.</text>
</comment>
<accession>A0A8H3YTH4</accession>
<dbReference type="Proteomes" id="UP000447873">
    <property type="component" value="Unassembled WGS sequence"/>
</dbReference>
<protein>
    <submittedName>
        <fullName evidence="1">Uncharacterized protein</fullName>
    </submittedName>
</protein>
<name>A0A8H3YTH4_VENIN</name>
<dbReference type="AlphaFoldDB" id="A0A8H3YTH4"/>
<sequence>MSGPWTTSTQLIENPLDSTLPGYLSFDLLDHLDPVEPVLDTTPGALSMPSDTTFDWSSGIDPTFLLLSEPNDFVIETPPVDDNLSSKPAADGESLKETVLQLGHSMEARLAQIEDSLGAMCQRLTKVEEAKETQDTEMQQRKEQIREESKKLLDDIREYHTLMNLTAKQLVGPVK</sequence>
<evidence type="ECO:0000313" key="2">
    <source>
        <dbReference type="Proteomes" id="UP000447873"/>
    </source>
</evidence>
<organism evidence="1 2">
    <name type="scientific">Venturia inaequalis</name>
    <name type="common">Apple scab fungus</name>
    <dbReference type="NCBI Taxonomy" id="5025"/>
    <lineage>
        <taxon>Eukaryota</taxon>
        <taxon>Fungi</taxon>
        <taxon>Dikarya</taxon>
        <taxon>Ascomycota</taxon>
        <taxon>Pezizomycotina</taxon>
        <taxon>Dothideomycetes</taxon>
        <taxon>Pleosporomycetidae</taxon>
        <taxon>Venturiales</taxon>
        <taxon>Venturiaceae</taxon>
        <taxon>Venturia</taxon>
    </lineage>
</organism>
<dbReference type="EMBL" id="WNWS01000368">
    <property type="protein sequence ID" value="KAE9969417.1"/>
    <property type="molecule type" value="Genomic_DNA"/>
</dbReference>
<gene>
    <name evidence="1" type="ORF">EG328_006865</name>
</gene>
<evidence type="ECO:0000313" key="1">
    <source>
        <dbReference type="EMBL" id="KAE9969417.1"/>
    </source>
</evidence>
<proteinExistence type="predicted"/>
<reference evidence="1 2" key="1">
    <citation type="submission" date="2018-12" db="EMBL/GenBank/DDBJ databases">
        <title>Venturia inaequalis Genome Resource.</title>
        <authorList>
            <person name="Lichtner F.J."/>
        </authorList>
    </citation>
    <scope>NUCLEOTIDE SEQUENCE [LARGE SCALE GENOMIC DNA]</scope>
    <source>
        <strain evidence="1 2">120213</strain>
    </source>
</reference>